<organism evidence="1 2">
    <name type="scientific">Thelephora ganbajun</name>
    <name type="common">Ganba fungus</name>
    <dbReference type="NCBI Taxonomy" id="370292"/>
    <lineage>
        <taxon>Eukaryota</taxon>
        <taxon>Fungi</taxon>
        <taxon>Dikarya</taxon>
        <taxon>Basidiomycota</taxon>
        <taxon>Agaricomycotina</taxon>
        <taxon>Agaricomycetes</taxon>
        <taxon>Thelephorales</taxon>
        <taxon>Thelephoraceae</taxon>
        <taxon>Thelephora</taxon>
    </lineage>
</organism>
<name>A0ACB6ZGL9_THEGA</name>
<dbReference type="EMBL" id="MU118005">
    <property type="protein sequence ID" value="KAF9648950.1"/>
    <property type="molecule type" value="Genomic_DNA"/>
</dbReference>
<sequence>MTHMLPPHSDIALGHPGLQGGLHIDPNQNQQTPQQPGQQPPPSGSSRKRRKADNGEDTGPAEPRRLRRSHEACARCRGKKIKASPCDSKYPRCTACATAGTACEQEDRHRQTLTPRGHTERIERQLLQSVALLKRHVPGFELNNLDEICAREGLEIDPNVSAMVGYQWQARPYPPLRPGDPMPPKGFPPYPPIPQPHMIPPGYPPMPMYGPPGSPYPPPPLGMQGPPGPYNPQIHPSFQHPTQVPPQPTPVHVQPRPSSADGELKGTDPQSNDLSNSQSLAKIFGVSSSIVNNLRLAPTQVDREDLAVGSHGLSSGRDRGILFSRDPVKWKQVKVAVDGDTAFEVSLPRDREMVKQVVGAYFERLNPHRPIFLRHDFERTLEELYEGKSQHHDPGFLCSMYLILGLGTLSELNHRVFERDGARHDNDQIPPVKELMGSGWPKHEEFFDCALLVKPDLRVTVSSLQALTLLHWYLYTERQGRTLWRLVGSLVRLGIELGLHHDPTIQGKTFSEDECQMRTRLWNIILIHDRGTSILLGRPLAISPSDSNTPRSVRQKGLKQELSDHFMYSPPLVEIQADIINSLYTPAWQSADTIMRHATRIIKSMVVFRNQLPEGYKALFGGTDDWPLDRRARLVEDVTADQGLTLLKLGISRLLLLRALFSSERLEYSQRHKALEDAIVSSHNIIVLHNQLIKFPDISFFVSPIPLHIAAMVILYGHMSHCDRIPHQVALEDVWMALDVLPSIRWRWERKDLNGGHPLIARLAEKILAVNLHQVGPPSHPVFLGEPDWEQDAAKMASISTPKLGHSPRSIGSAPGNGSSTYGNGFNGQGTPKVGYSQQPPGHLADVPTGLFYPFFPEKATDVENGPPSGEAPDTPGCIEQAGSGSVSGGGQGNYDALLATAGPMPYGYHPSHESFVLEEKDPVAVIPGMQIWMSNSGPVSIVCALNG</sequence>
<gene>
    <name evidence="1" type="ORF">BDM02DRAFT_3095548</name>
</gene>
<evidence type="ECO:0000313" key="1">
    <source>
        <dbReference type="EMBL" id="KAF9648950.1"/>
    </source>
</evidence>
<reference evidence="1" key="1">
    <citation type="submission" date="2019-10" db="EMBL/GenBank/DDBJ databases">
        <authorList>
            <consortium name="DOE Joint Genome Institute"/>
            <person name="Kuo A."/>
            <person name="Miyauchi S."/>
            <person name="Kiss E."/>
            <person name="Drula E."/>
            <person name="Kohler A."/>
            <person name="Sanchez-Garcia M."/>
            <person name="Andreopoulos B."/>
            <person name="Barry K.W."/>
            <person name="Bonito G."/>
            <person name="Buee M."/>
            <person name="Carver A."/>
            <person name="Chen C."/>
            <person name="Cichocki N."/>
            <person name="Clum A."/>
            <person name="Culley D."/>
            <person name="Crous P.W."/>
            <person name="Fauchery L."/>
            <person name="Girlanda M."/>
            <person name="Hayes R."/>
            <person name="Keri Z."/>
            <person name="Labutti K."/>
            <person name="Lipzen A."/>
            <person name="Lombard V."/>
            <person name="Magnuson J."/>
            <person name="Maillard F."/>
            <person name="Morin E."/>
            <person name="Murat C."/>
            <person name="Nolan M."/>
            <person name="Ohm R."/>
            <person name="Pangilinan J."/>
            <person name="Pereira M."/>
            <person name="Perotto S."/>
            <person name="Peter M."/>
            <person name="Riley R."/>
            <person name="Sitrit Y."/>
            <person name="Stielow B."/>
            <person name="Szollosi G."/>
            <person name="Zifcakova L."/>
            <person name="Stursova M."/>
            <person name="Spatafora J.W."/>
            <person name="Tedersoo L."/>
            <person name="Vaario L.-M."/>
            <person name="Yamada A."/>
            <person name="Yan M."/>
            <person name="Wang P."/>
            <person name="Xu J."/>
            <person name="Bruns T."/>
            <person name="Baldrian P."/>
            <person name="Vilgalys R."/>
            <person name="Henrissat B."/>
            <person name="Grigoriev I.V."/>
            <person name="Hibbett D."/>
            <person name="Nagy L.G."/>
            <person name="Martin F.M."/>
        </authorList>
    </citation>
    <scope>NUCLEOTIDE SEQUENCE</scope>
    <source>
        <strain evidence="1">P2</strain>
    </source>
</reference>
<comment type="caution">
    <text evidence="1">The sequence shown here is derived from an EMBL/GenBank/DDBJ whole genome shotgun (WGS) entry which is preliminary data.</text>
</comment>
<proteinExistence type="predicted"/>
<dbReference type="Proteomes" id="UP000886501">
    <property type="component" value="Unassembled WGS sequence"/>
</dbReference>
<evidence type="ECO:0000313" key="2">
    <source>
        <dbReference type="Proteomes" id="UP000886501"/>
    </source>
</evidence>
<keyword evidence="2" id="KW-1185">Reference proteome</keyword>
<accession>A0ACB6ZGL9</accession>
<protein>
    <submittedName>
        <fullName evidence="1">Uncharacterized protein</fullName>
    </submittedName>
</protein>
<reference evidence="1" key="2">
    <citation type="journal article" date="2020" name="Nat. Commun.">
        <title>Large-scale genome sequencing of mycorrhizal fungi provides insights into the early evolution of symbiotic traits.</title>
        <authorList>
            <person name="Miyauchi S."/>
            <person name="Kiss E."/>
            <person name="Kuo A."/>
            <person name="Drula E."/>
            <person name="Kohler A."/>
            <person name="Sanchez-Garcia M."/>
            <person name="Morin E."/>
            <person name="Andreopoulos B."/>
            <person name="Barry K.W."/>
            <person name="Bonito G."/>
            <person name="Buee M."/>
            <person name="Carver A."/>
            <person name="Chen C."/>
            <person name="Cichocki N."/>
            <person name="Clum A."/>
            <person name="Culley D."/>
            <person name="Crous P.W."/>
            <person name="Fauchery L."/>
            <person name="Girlanda M."/>
            <person name="Hayes R.D."/>
            <person name="Keri Z."/>
            <person name="LaButti K."/>
            <person name="Lipzen A."/>
            <person name="Lombard V."/>
            <person name="Magnuson J."/>
            <person name="Maillard F."/>
            <person name="Murat C."/>
            <person name="Nolan M."/>
            <person name="Ohm R.A."/>
            <person name="Pangilinan J."/>
            <person name="Pereira M.F."/>
            <person name="Perotto S."/>
            <person name="Peter M."/>
            <person name="Pfister S."/>
            <person name="Riley R."/>
            <person name="Sitrit Y."/>
            <person name="Stielow J.B."/>
            <person name="Szollosi G."/>
            <person name="Zifcakova L."/>
            <person name="Stursova M."/>
            <person name="Spatafora J.W."/>
            <person name="Tedersoo L."/>
            <person name="Vaario L.M."/>
            <person name="Yamada A."/>
            <person name="Yan M."/>
            <person name="Wang P."/>
            <person name="Xu J."/>
            <person name="Bruns T."/>
            <person name="Baldrian P."/>
            <person name="Vilgalys R."/>
            <person name="Dunand C."/>
            <person name="Henrissat B."/>
            <person name="Grigoriev I.V."/>
            <person name="Hibbett D."/>
            <person name="Nagy L.G."/>
            <person name="Martin F.M."/>
        </authorList>
    </citation>
    <scope>NUCLEOTIDE SEQUENCE</scope>
    <source>
        <strain evidence="1">P2</strain>
    </source>
</reference>